<keyword evidence="3" id="KW-0449">Lipoprotein</keyword>
<keyword evidence="2" id="KW-1133">Transmembrane helix</keyword>
<feature type="region of interest" description="Disordered" evidence="1">
    <location>
        <begin position="34"/>
        <end position="84"/>
    </location>
</feature>
<evidence type="ECO:0000256" key="2">
    <source>
        <dbReference type="SAM" id="Phobius"/>
    </source>
</evidence>
<comment type="caution">
    <text evidence="3">The sequence shown here is derived from an EMBL/GenBank/DDBJ whole genome shotgun (WGS) entry which is preliminary data.</text>
</comment>
<keyword evidence="4" id="KW-1185">Reference proteome</keyword>
<proteinExistence type="predicted"/>
<evidence type="ECO:0000313" key="4">
    <source>
        <dbReference type="Proteomes" id="UP000517916"/>
    </source>
</evidence>
<evidence type="ECO:0000313" key="3">
    <source>
        <dbReference type="EMBL" id="MBA8927478.1"/>
    </source>
</evidence>
<dbReference type="EMBL" id="JACJID010000003">
    <property type="protein sequence ID" value="MBA8927478.1"/>
    <property type="molecule type" value="Genomic_DNA"/>
</dbReference>
<feature type="compositionally biased region" description="Pro residues" evidence="1">
    <location>
        <begin position="206"/>
        <end position="222"/>
    </location>
</feature>
<reference evidence="3 4" key="1">
    <citation type="submission" date="2020-08" db="EMBL/GenBank/DDBJ databases">
        <title>Genomic Encyclopedia of Archaeal and Bacterial Type Strains, Phase II (KMG-II): from individual species to whole genera.</title>
        <authorList>
            <person name="Goeker M."/>
        </authorList>
    </citation>
    <scope>NUCLEOTIDE SEQUENCE [LARGE SCALE GENOMIC DNA]</scope>
    <source>
        <strain evidence="3 4">DSM 43850</strain>
    </source>
</reference>
<protein>
    <submittedName>
        <fullName evidence="3">Lipoprotein with Yx(FWY)xxD motif</fullName>
    </submittedName>
</protein>
<name>A0ABR6BKQ5_9PSEU</name>
<dbReference type="InterPro" id="IPR005297">
    <property type="entry name" value="Lipoprotein_repeat"/>
</dbReference>
<dbReference type="Proteomes" id="UP000517916">
    <property type="component" value="Unassembled WGS sequence"/>
</dbReference>
<dbReference type="Pfam" id="PF03640">
    <property type="entry name" value="Lipoprotein_15"/>
    <property type="match status" value="2"/>
</dbReference>
<feature type="compositionally biased region" description="Gly residues" evidence="1">
    <location>
        <begin position="225"/>
        <end position="238"/>
    </location>
</feature>
<accession>A0ABR6BKQ5</accession>
<gene>
    <name evidence="3" type="ORF">BC739_004684</name>
</gene>
<feature type="compositionally biased region" description="Low complexity" evidence="1">
    <location>
        <begin position="55"/>
        <end position="80"/>
    </location>
</feature>
<feature type="region of interest" description="Disordered" evidence="1">
    <location>
        <begin position="206"/>
        <end position="238"/>
    </location>
</feature>
<organism evidence="3 4">
    <name type="scientific">Kutzneria viridogrisea</name>
    <dbReference type="NCBI Taxonomy" id="47990"/>
    <lineage>
        <taxon>Bacteria</taxon>
        <taxon>Bacillati</taxon>
        <taxon>Actinomycetota</taxon>
        <taxon>Actinomycetes</taxon>
        <taxon>Pseudonocardiales</taxon>
        <taxon>Pseudonocardiaceae</taxon>
        <taxon>Kutzneria</taxon>
    </lineage>
</organism>
<evidence type="ECO:0000256" key="1">
    <source>
        <dbReference type="SAM" id="MobiDB-lite"/>
    </source>
</evidence>
<dbReference type="PANTHER" id="PTHR39335:SF1">
    <property type="entry name" value="BLL4220 PROTEIN"/>
    <property type="match status" value="1"/>
</dbReference>
<feature type="transmembrane region" description="Helical" evidence="2">
    <location>
        <begin position="7"/>
        <end position="26"/>
    </location>
</feature>
<sequence>MTRGRRIAIGIASGLTAVTALTWLGIQELGASQNNSGAVTPAAAQSPVTVQLGDPGSASSSAPAPTSASAEPSTAAPAPAGGAGPAVLSATTIPKMGSVVTDKDGFVLYRFDKDTANPPKSNCVDKCAQIWPPVLTQGTPQIAGVDPALVGTVARPDGSMQVTIAGWPLYKFSNDPQPGKWTGQGVGGTWWVISPDGKKNLTCVPSTPPPAPTVPPTTPAATPPAGGGGNGGGGTGGY</sequence>
<keyword evidence="2" id="KW-0812">Transmembrane</keyword>
<keyword evidence="2" id="KW-0472">Membrane</keyword>
<dbReference type="RefSeq" id="WP_025355361.1">
    <property type="nucleotide sequence ID" value="NZ_BAAABQ010000056.1"/>
</dbReference>
<dbReference type="PANTHER" id="PTHR39335">
    <property type="entry name" value="BLL4220 PROTEIN"/>
    <property type="match status" value="1"/>
</dbReference>